<dbReference type="GO" id="GO:0003980">
    <property type="term" value="F:UDP-glucose:glycoprotein glucosyltransferase activity"/>
    <property type="evidence" value="ECO:0007669"/>
    <property type="project" value="InterPro"/>
</dbReference>
<keyword evidence="4" id="KW-1185">Reference proteome</keyword>
<dbReference type="InterPro" id="IPR009448">
    <property type="entry name" value="UDP-g_GGtrans"/>
</dbReference>
<dbReference type="PANTHER" id="PTHR11226:SF0">
    <property type="entry name" value="UDP-GLUCOSE:GLYCOPROTEIN GLUCOSYLTRANSFERASE"/>
    <property type="match status" value="1"/>
</dbReference>
<dbReference type="InterPro" id="IPR040525">
    <property type="entry name" value="UGGT_TRXL_4"/>
</dbReference>
<reference evidence="3 4" key="1">
    <citation type="journal article" date="2022" name="Nat. Genet.">
        <title>Improved pea reference genome and pan-genome highlight genomic features and evolutionary characteristics.</title>
        <authorList>
            <person name="Yang T."/>
            <person name="Liu R."/>
            <person name="Luo Y."/>
            <person name="Hu S."/>
            <person name="Wang D."/>
            <person name="Wang C."/>
            <person name="Pandey M.K."/>
            <person name="Ge S."/>
            <person name="Xu Q."/>
            <person name="Li N."/>
            <person name="Li G."/>
            <person name="Huang Y."/>
            <person name="Saxena R.K."/>
            <person name="Ji Y."/>
            <person name="Li M."/>
            <person name="Yan X."/>
            <person name="He Y."/>
            <person name="Liu Y."/>
            <person name="Wang X."/>
            <person name="Xiang C."/>
            <person name="Varshney R.K."/>
            <person name="Ding H."/>
            <person name="Gao S."/>
            <person name="Zong X."/>
        </authorList>
    </citation>
    <scope>NUCLEOTIDE SEQUENCE [LARGE SCALE GENOMIC DNA]</scope>
    <source>
        <strain evidence="3 4">cv. Zhongwan 6</strain>
    </source>
</reference>
<dbReference type="PANTHER" id="PTHR11226">
    <property type="entry name" value="UDP-GLUCOSE GLYCOPROTEIN:GLUCOSYLTRANSFERASE"/>
    <property type="match status" value="1"/>
</dbReference>
<evidence type="ECO:0000313" key="4">
    <source>
        <dbReference type="Proteomes" id="UP001058974"/>
    </source>
</evidence>
<evidence type="ECO:0000313" key="3">
    <source>
        <dbReference type="EMBL" id="KAI5390091.1"/>
    </source>
</evidence>
<dbReference type="EMBL" id="JAMSHJ010000007">
    <property type="protein sequence ID" value="KAI5390091.1"/>
    <property type="molecule type" value="Genomic_DNA"/>
</dbReference>
<dbReference type="Proteomes" id="UP001058974">
    <property type="component" value="Chromosome 7"/>
</dbReference>
<dbReference type="GO" id="GO:0051082">
    <property type="term" value="F:unfolded protein binding"/>
    <property type="evidence" value="ECO:0007669"/>
    <property type="project" value="TreeGrafter"/>
</dbReference>
<comment type="caution">
    <text evidence="3">The sequence shown here is derived from an EMBL/GenBank/DDBJ whole genome shotgun (WGS) entry which is preliminary data.</text>
</comment>
<protein>
    <submittedName>
        <fullName evidence="3">Uncharacterized protein</fullName>
    </submittedName>
</protein>
<evidence type="ECO:0000259" key="1">
    <source>
        <dbReference type="Pfam" id="PF18402"/>
    </source>
</evidence>
<dbReference type="Gramene" id="Psat07G0542300-T1">
    <property type="protein sequence ID" value="KAI5390091.1"/>
    <property type="gene ID" value="KIW84_075423"/>
</dbReference>
<dbReference type="GO" id="GO:0005783">
    <property type="term" value="C:endoplasmic reticulum"/>
    <property type="evidence" value="ECO:0007669"/>
    <property type="project" value="TreeGrafter"/>
</dbReference>
<sequence>MTTVCMWAAFADELDMFRVDFRSTHVHYLNNLEEDGKYKWWRNNLNEILVLVFPGRLRQIRKNLFHAVFVLDPATTCGLESIDMIISMYKNNFPVRFGVLLFFSKYITYLENHSTKEDGDKFEDDMSNMILRLFSYIKGNYDDDADDAHLELHHVESTFVETILLKLLSEASIQRYNPQIISDNKPRFISLEMFTFGDASILNGINYLHSLGIMDDLKPVTHLFTVDITLASGIKLLHQGFNYLIEWSKDARVGFRSSLSEFSADEVRSHLSKVDKFLSRSLGSESGVNVIFTNGRVTCPIDEGTFLSAGLHLLESIELKKRTKHIVEIIKEVKWEDVDPDMLTSKFTSDIVMSVSSSMSMRERSSESAHFEVLSAQHSAIILNNENSSIHIDAFLDPLSPTSQKLSGILRVLWKYIQPSMRIVLNPMSSLVDLPLKNYYRYVI</sequence>
<evidence type="ECO:0000259" key="2">
    <source>
        <dbReference type="Pfam" id="PF18403"/>
    </source>
</evidence>
<dbReference type="Pfam" id="PF18403">
    <property type="entry name" value="Thioredoxin_15"/>
    <property type="match status" value="1"/>
</dbReference>
<feature type="domain" description="UGGT thioredoxin-like" evidence="1">
    <location>
        <begin position="19"/>
        <end position="143"/>
    </location>
</feature>
<feature type="domain" description="UDP-glucose:glycoprotein glucosyltransferase thioredoxin-like" evidence="2">
    <location>
        <begin position="260"/>
        <end position="360"/>
    </location>
</feature>
<dbReference type="Pfam" id="PF18402">
    <property type="entry name" value="Thioredoxin_14"/>
    <property type="match status" value="1"/>
</dbReference>
<proteinExistence type="predicted"/>
<dbReference type="AlphaFoldDB" id="A0A9D4VWP8"/>
<name>A0A9D4VWP8_PEA</name>
<organism evidence="3 4">
    <name type="scientific">Pisum sativum</name>
    <name type="common">Garden pea</name>
    <name type="synonym">Lathyrus oleraceus</name>
    <dbReference type="NCBI Taxonomy" id="3888"/>
    <lineage>
        <taxon>Eukaryota</taxon>
        <taxon>Viridiplantae</taxon>
        <taxon>Streptophyta</taxon>
        <taxon>Embryophyta</taxon>
        <taxon>Tracheophyta</taxon>
        <taxon>Spermatophyta</taxon>
        <taxon>Magnoliopsida</taxon>
        <taxon>eudicotyledons</taxon>
        <taxon>Gunneridae</taxon>
        <taxon>Pentapetalae</taxon>
        <taxon>rosids</taxon>
        <taxon>fabids</taxon>
        <taxon>Fabales</taxon>
        <taxon>Fabaceae</taxon>
        <taxon>Papilionoideae</taxon>
        <taxon>50 kb inversion clade</taxon>
        <taxon>NPAAA clade</taxon>
        <taxon>Hologalegina</taxon>
        <taxon>IRL clade</taxon>
        <taxon>Fabeae</taxon>
        <taxon>Lathyrus</taxon>
    </lineage>
</organism>
<dbReference type="InterPro" id="IPR040692">
    <property type="entry name" value="UGGT_TRXL_3"/>
</dbReference>
<dbReference type="GO" id="GO:0018279">
    <property type="term" value="P:protein N-linked glycosylation via asparagine"/>
    <property type="evidence" value="ECO:0007669"/>
    <property type="project" value="TreeGrafter"/>
</dbReference>
<dbReference type="GO" id="GO:0036503">
    <property type="term" value="P:ERAD pathway"/>
    <property type="evidence" value="ECO:0007669"/>
    <property type="project" value="TreeGrafter"/>
</dbReference>
<accession>A0A9D4VWP8</accession>
<gene>
    <name evidence="3" type="ORF">KIW84_075423</name>
</gene>